<dbReference type="PANTHER" id="PTHR21075">
    <property type="entry name" value="ANAEROBIC RIBONUCLEOSIDE-TRIPHOSPHATE REDUCTASE"/>
    <property type="match status" value="1"/>
</dbReference>
<evidence type="ECO:0000313" key="2">
    <source>
        <dbReference type="Proteomes" id="UP000526033"/>
    </source>
</evidence>
<dbReference type="AlphaFoldDB" id="A0A7X9HH20"/>
<dbReference type="NCBIfam" id="NF006127">
    <property type="entry name" value="PRK08271.1"/>
    <property type="match status" value="1"/>
</dbReference>
<dbReference type="Gene3D" id="3.20.70.20">
    <property type="match status" value="1"/>
</dbReference>
<dbReference type="GO" id="GO:0004748">
    <property type="term" value="F:ribonucleoside-diphosphate reductase activity, thioredoxin disulfide as acceptor"/>
    <property type="evidence" value="ECO:0007669"/>
    <property type="project" value="TreeGrafter"/>
</dbReference>
<name>A0A7X9HH20_UNCKA</name>
<dbReference type="GO" id="GO:0031250">
    <property type="term" value="C:anaerobic ribonucleoside-triphosphate reductase complex"/>
    <property type="evidence" value="ECO:0007669"/>
    <property type="project" value="TreeGrafter"/>
</dbReference>
<dbReference type="Proteomes" id="UP000526033">
    <property type="component" value="Unassembled WGS sequence"/>
</dbReference>
<dbReference type="GO" id="GO:0009265">
    <property type="term" value="P:2'-deoxyribonucleotide biosynthetic process"/>
    <property type="evidence" value="ECO:0007669"/>
    <property type="project" value="TreeGrafter"/>
</dbReference>
<keyword evidence="1" id="KW-0560">Oxidoreductase</keyword>
<accession>A0A7X9HH20</accession>
<protein>
    <submittedName>
        <fullName evidence="1">Anaerobic ribonucleoside-triphosphate reductase</fullName>
        <ecNumber evidence="1">1.17.4.2</ecNumber>
    </submittedName>
</protein>
<dbReference type="EMBL" id="JAAZNL010000034">
    <property type="protein sequence ID" value="NMB70178.1"/>
    <property type="molecule type" value="Genomic_DNA"/>
</dbReference>
<dbReference type="PANTHER" id="PTHR21075:SF0">
    <property type="entry name" value="ANAEROBIC RIBONUCLEOSIDE-TRIPHOSPHATE REDUCTASE"/>
    <property type="match status" value="1"/>
</dbReference>
<evidence type="ECO:0000313" key="1">
    <source>
        <dbReference type="EMBL" id="NMB70178.1"/>
    </source>
</evidence>
<dbReference type="SUPFAM" id="SSF51998">
    <property type="entry name" value="PFL-like glycyl radical enzymes"/>
    <property type="match status" value="1"/>
</dbReference>
<sequence>MEINIKLDRAFTTTFNRLKNTYGQQFARLNGFADEQLSYTDFIDNFVDKKTVADASIDGNANVGQKDIVSLENEMSKPHSKLLAFNKIFYEMNKKYGYTDAVDWLTGEWTGEFYLHDAPSTSYKPYCFAYDLSPVVEKGLFFIEGFNAQPPKHLVTYTDFVVEFVSWACNRSSGAVGLPNFLIYSYYFWKKDCKNGYCITSPEYYRDQEFQRIIYKLNQPYVRGGIQSAFTNFSIFDRPYLEALFGGMTFPDGTFAIDYIEDIIEYQKRFMEVCSDIRSQNMMTFPVLTYALLKKDKKFVDEDFAKWCCKHNMKWADSNFFISDDVTSLSNCCRLSSNIKDLGYFNSIGGTALEVGSVKVNTINLARIAYESSSEEEYIEKLTQRVVLCSKVLDVIRGIIQRNIEKGLLPNYSLDLMHMKSQYNTIGITGLYEAIQKFGYTYKDKLGYTFYTDAGVEFAKNILRTINETKDKFVLDKNYMMSVEQIPAERAASVLMEKDRLLYPEQEYELPLYGNQWIPLGVKTTLNEKIKLSAILDKACQGGSIAHINISAPFTDFDTAWKMLNYISDEGVQYFAFCLRISACKNNHGFFGNTCPYCGGDVVTTYQRIVGFLTPERTYSKERKAEFALRDWLDINGLM</sequence>
<gene>
    <name evidence="1" type="ORF">GYA27_03190</name>
</gene>
<proteinExistence type="predicted"/>
<organism evidence="1 2">
    <name type="scientific">candidate division WWE3 bacterium</name>
    <dbReference type="NCBI Taxonomy" id="2053526"/>
    <lineage>
        <taxon>Bacteria</taxon>
        <taxon>Katanobacteria</taxon>
    </lineage>
</organism>
<dbReference type="GO" id="GO:0008998">
    <property type="term" value="F:ribonucleoside-triphosphate reductase (thioredoxin) activity"/>
    <property type="evidence" value="ECO:0007669"/>
    <property type="project" value="UniProtKB-EC"/>
</dbReference>
<comment type="caution">
    <text evidence="1">The sequence shown here is derived from an EMBL/GenBank/DDBJ whole genome shotgun (WGS) entry which is preliminary data.</text>
</comment>
<dbReference type="InterPro" id="IPR012833">
    <property type="entry name" value="NrdD"/>
</dbReference>
<dbReference type="EC" id="1.17.4.2" evidence="1"/>
<reference evidence="1 2" key="1">
    <citation type="journal article" date="2020" name="Biotechnol. Biofuels">
        <title>New insights from the biogas microbiome by comprehensive genome-resolved metagenomics of nearly 1600 species originating from multiple anaerobic digesters.</title>
        <authorList>
            <person name="Campanaro S."/>
            <person name="Treu L."/>
            <person name="Rodriguez-R L.M."/>
            <person name="Kovalovszki A."/>
            <person name="Ziels R.M."/>
            <person name="Maus I."/>
            <person name="Zhu X."/>
            <person name="Kougias P.G."/>
            <person name="Basile A."/>
            <person name="Luo G."/>
            <person name="Schluter A."/>
            <person name="Konstantinidis K.T."/>
            <person name="Angelidaki I."/>
        </authorList>
    </citation>
    <scope>NUCLEOTIDE SEQUENCE [LARGE SCALE GENOMIC DNA]</scope>
    <source>
        <strain evidence="1">AS27yjCOA_165</strain>
    </source>
</reference>
<dbReference type="GO" id="GO:0006260">
    <property type="term" value="P:DNA replication"/>
    <property type="evidence" value="ECO:0007669"/>
    <property type="project" value="InterPro"/>
</dbReference>
<dbReference type="Pfam" id="PF13597">
    <property type="entry name" value="NRDD"/>
    <property type="match status" value="1"/>
</dbReference>